<name>A0ABV9KZE9_9BACT</name>
<dbReference type="InterPro" id="IPR025605">
    <property type="entry name" value="OST-HTH/LOTUS_dom"/>
</dbReference>
<dbReference type="Gene3D" id="3.30.420.610">
    <property type="entry name" value="LOTUS domain-like"/>
    <property type="match status" value="1"/>
</dbReference>
<reference evidence="3" key="1">
    <citation type="journal article" date="2019" name="Int. J. Syst. Evol. Microbiol.">
        <title>The Global Catalogue of Microorganisms (GCM) 10K type strain sequencing project: providing services to taxonomists for standard genome sequencing and annotation.</title>
        <authorList>
            <consortium name="The Broad Institute Genomics Platform"/>
            <consortium name="The Broad Institute Genome Sequencing Center for Infectious Disease"/>
            <person name="Wu L."/>
            <person name="Ma J."/>
        </authorList>
    </citation>
    <scope>NUCLEOTIDE SEQUENCE [LARGE SCALE GENOMIC DNA]</scope>
    <source>
        <strain evidence="3">CCUG 66188</strain>
    </source>
</reference>
<evidence type="ECO:0000313" key="3">
    <source>
        <dbReference type="Proteomes" id="UP001596023"/>
    </source>
</evidence>
<keyword evidence="3" id="KW-1185">Reference proteome</keyword>
<dbReference type="RefSeq" id="WP_379998899.1">
    <property type="nucleotide sequence ID" value="NZ_JBHSGN010000104.1"/>
</dbReference>
<dbReference type="EMBL" id="JBHSGN010000104">
    <property type="protein sequence ID" value="MFC4675540.1"/>
    <property type="molecule type" value="Genomic_DNA"/>
</dbReference>
<dbReference type="InterPro" id="IPR041966">
    <property type="entry name" value="LOTUS-like"/>
</dbReference>
<feature type="domain" description="HTH OST-type" evidence="1">
    <location>
        <begin position="15"/>
        <end position="62"/>
    </location>
</feature>
<organism evidence="2 3">
    <name type="scientific">Dysgonomonas termitidis</name>
    <dbReference type="NCBI Taxonomy" id="1516126"/>
    <lineage>
        <taxon>Bacteria</taxon>
        <taxon>Pseudomonadati</taxon>
        <taxon>Bacteroidota</taxon>
        <taxon>Bacteroidia</taxon>
        <taxon>Bacteroidales</taxon>
        <taxon>Dysgonomonadaceae</taxon>
        <taxon>Dysgonomonas</taxon>
    </lineage>
</organism>
<dbReference type="Pfam" id="PF12872">
    <property type="entry name" value="OST-HTH"/>
    <property type="match status" value="1"/>
</dbReference>
<proteinExistence type="predicted"/>
<evidence type="ECO:0000313" key="2">
    <source>
        <dbReference type="EMBL" id="MFC4675540.1"/>
    </source>
</evidence>
<accession>A0ABV9KZE9</accession>
<dbReference type="CDD" id="cd10146">
    <property type="entry name" value="LabA_like_C"/>
    <property type="match status" value="1"/>
</dbReference>
<gene>
    <name evidence="2" type="ORF">ACFO6W_17750</name>
</gene>
<sequence length="75" mass="8917">MQKEAHIFDEAFNLHEKESATMSELGFMLKKIYPQYKPRRYGCKSLGEIYERLDKYEVIQAEEKGACNIVRKKEK</sequence>
<evidence type="ECO:0000259" key="1">
    <source>
        <dbReference type="Pfam" id="PF12872"/>
    </source>
</evidence>
<protein>
    <submittedName>
        <fullName evidence="2">OST-HTH/LOTUS domain-containing protein</fullName>
    </submittedName>
</protein>
<dbReference type="Proteomes" id="UP001596023">
    <property type="component" value="Unassembled WGS sequence"/>
</dbReference>
<comment type="caution">
    <text evidence="2">The sequence shown here is derived from an EMBL/GenBank/DDBJ whole genome shotgun (WGS) entry which is preliminary data.</text>
</comment>